<feature type="transmembrane region" description="Helical" evidence="6">
    <location>
        <begin position="54"/>
        <end position="76"/>
    </location>
</feature>
<evidence type="ECO:0000256" key="5">
    <source>
        <dbReference type="ARBA" id="ARBA00023136"/>
    </source>
</evidence>
<gene>
    <name evidence="7" type="ORF">SAMN04489732_12820</name>
</gene>
<dbReference type="AlphaFoldDB" id="A0A1H8YN77"/>
<feature type="transmembrane region" description="Helical" evidence="6">
    <location>
        <begin position="136"/>
        <end position="159"/>
    </location>
</feature>
<dbReference type="GO" id="GO:0015232">
    <property type="term" value="F:heme transmembrane transporter activity"/>
    <property type="evidence" value="ECO:0007669"/>
    <property type="project" value="InterPro"/>
</dbReference>
<keyword evidence="4 6" id="KW-1133">Transmembrane helix</keyword>
<evidence type="ECO:0000256" key="6">
    <source>
        <dbReference type="SAM" id="Phobius"/>
    </source>
</evidence>
<keyword evidence="3 6" id="KW-0812">Transmembrane</keyword>
<evidence type="ECO:0000256" key="3">
    <source>
        <dbReference type="ARBA" id="ARBA00022692"/>
    </source>
</evidence>
<feature type="transmembrane region" description="Helical" evidence="6">
    <location>
        <begin position="29"/>
        <end position="48"/>
    </location>
</feature>
<dbReference type="EMBL" id="FOEF01000028">
    <property type="protein sequence ID" value="SEP53533.1"/>
    <property type="molecule type" value="Genomic_DNA"/>
</dbReference>
<dbReference type="PRINTS" id="PR01414">
    <property type="entry name" value="CCMBBIOGNSIS"/>
</dbReference>
<dbReference type="InterPro" id="IPR003544">
    <property type="entry name" value="Cyt_c_biogenesis_CcmB"/>
</dbReference>
<feature type="transmembrane region" description="Helical" evidence="6">
    <location>
        <begin position="171"/>
        <end position="193"/>
    </location>
</feature>
<evidence type="ECO:0000313" key="8">
    <source>
        <dbReference type="Proteomes" id="UP000198582"/>
    </source>
</evidence>
<dbReference type="OrthoDB" id="5189289at2"/>
<comment type="subcellular location">
    <subcellularLocation>
        <location evidence="1">Membrane</location>
        <topology evidence="1">Multi-pass membrane protein</topology>
    </subcellularLocation>
</comment>
<evidence type="ECO:0000256" key="1">
    <source>
        <dbReference type="ARBA" id="ARBA00004141"/>
    </source>
</evidence>
<sequence length="226" mass="23228">MSTAAPTPLGQARGIARTELRTETRAGEALWIITPFGAVALLLAPMAIGADRPLLAQLGLGMYWVVVLLFGVLVALRQTTTDSPAHLAMLRLTGIPAAARLAGRAAATTVLLLGFEAVLLPVMLALYQPDLAGWPWLAAALPLTATGLAALGTLAGALVQGMAGKSTLGPLLVCPLALPMLLGSTELVTAAGYGRVPWLWLLLLVTVAAIGWLALTIGANALEESS</sequence>
<dbReference type="Pfam" id="PF03379">
    <property type="entry name" value="CcmB"/>
    <property type="match status" value="1"/>
</dbReference>
<evidence type="ECO:0000313" key="7">
    <source>
        <dbReference type="EMBL" id="SEP53533.1"/>
    </source>
</evidence>
<accession>A0A1H8YN77</accession>
<protein>
    <submittedName>
        <fullName evidence="7">Heme exporter protein B</fullName>
    </submittedName>
</protein>
<dbReference type="GO" id="GO:0017004">
    <property type="term" value="P:cytochrome complex assembly"/>
    <property type="evidence" value="ECO:0007669"/>
    <property type="project" value="InterPro"/>
</dbReference>
<evidence type="ECO:0000256" key="2">
    <source>
        <dbReference type="ARBA" id="ARBA00010544"/>
    </source>
</evidence>
<dbReference type="STRING" id="394193.SAMN04489732_12820"/>
<organism evidence="7 8">
    <name type="scientific">Amycolatopsis saalfeldensis</name>
    <dbReference type="NCBI Taxonomy" id="394193"/>
    <lineage>
        <taxon>Bacteria</taxon>
        <taxon>Bacillati</taxon>
        <taxon>Actinomycetota</taxon>
        <taxon>Actinomycetes</taxon>
        <taxon>Pseudonocardiales</taxon>
        <taxon>Pseudonocardiaceae</taxon>
        <taxon>Amycolatopsis</taxon>
    </lineage>
</organism>
<dbReference type="Proteomes" id="UP000198582">
    <property type="component" value="Unassembled WGS sequence"/>
</dbReference>
<comment type="similarity">
    <text evidence="2">Belongs to the CcmB/CycW/HelB family.</text>
</comment>
<keyword evidence="8" id="KW-1185">Reference proteome</keyword>
<dbReference type="GO" id="GO:0016020">
    <property type="term" value="C:membrane"/>
    <property type="evidence" value="ECO:0007669"/>
    <property type="project" value="UniProtKB-SubCell"/>
</dbReference>
<feature type="transmembrane region" description="Helical" evidence="6">
    <location>
        <begin position="199"/>
        <end position="222"/>
    </location>
</feature>
<proteinExistence type="inferred from homology"/>
<evidence type="ECO:0000256" key="4">
    <source>
        <dbReference type="ARBA" id="ARBA00022989"/>
    </source>
</evidence>
<feature type="transmembrane region" description="Helical" evidence="6">
    <location>
        <begin position="97"/>
        <end position="124"/>
    </location>
</feature>
<name>A0A1H8YN77_9PSEU</name>
<reference evidence="7 8" key="1">
    <citation type="submission" date="2016-10" db="EMBL/GenBank/DDBJ databases">
        <authorList>
            <person name="de Groot N.N."/>
        </authorList>
    </citation>
    <scope>NUCLEOTIDE SEQUENCE [LARGE SCALE GENOMIC DNA]</scope>
    <source>
        <strain evidence="7 8">DSM 44993</strain>
    </source>
</reference>
<dbReference type="RefSeq" id="WP_091628274.1">
    <property type="nucleotide sequence ID" value="NZ_FOEF01000028.1"/>
</dbReference>
<keyword evidence="5 6" id="KW-0472">Membrane</keyword>